<evidence type="ECO:0000256" key="12">
    <source>
        <dbReference type="ARBA" id="ARBA00023124"/>
    </source>
</evidence>
<dbReference type="GO" id="GO:0003724">
    <property type="term" value="F:RNA helicase activity"/>
    <property type="evidence" value="ECO:0007669"/>
    <property type="project" value="InterPro"/>
</dbReference>
<dbReference type="EMBL" id="JX904605">
    <property type="protein sequence ID" value="AGA18459.1"/>
    <property type="molecule type" value="Genomic_DNA"/>
</dbReference>
<evidence type="ECO:0000256" key="7">
    <source>
        <dbReference type="ARBA" id="ARBA00022722"/>
    </source>
</evidence>
<evidence type="ECO:0000256" key="5">
    <source>
        <dbReference type="ARBA" id="ARBA00022695"/>
    </source>
</evidence>
<dbReference type="PROSITE" id="PS52020">
    <property type="entry name" value="CRESS_DNA_REP"/>
    <property type="match status" value="1"/>
</dbReference>
<evidence type="ECO:0000256" key="4">
    <source>
        <dbReference type="ARBA" id="ARBA00022679"/>
    </source>
</evidence>
<dbReference type="GO" id="GO:0004519">
    <property type="term" value="F:endonuclease activity"/>
    <property type="evidence" value="ECO:0007669"/>
    <property type="project" value="UniProtKB-KW"/>
</dbReference>
<dbReference type="GO" id="GO:0006260">
    <property type="term" value="P:DNA replication"/>
    <property type="evidence" value="ECO:0007669"/>
    <property type="project" value="UniProtKB-KW"/>
</dbReference>
<evidence type="ECO:0000259" key="19">
    <source>
        <dbReference type="PROSITE" id="PS52020"/>
    </source>
</evidence>
<accession>S4TEM2</accession>
<evidence type="ECO:0000256" key="8">
    <source>
        <dbReference type="ARBA" id="ARBA00022723"/>
    </source>
</evidence>
<dbReference type="Pfam" id="PF00910">
    <property type="entry name" value="RNA_helicase"/>
    <property type="match status" value="1"/>
</dbReference>
<keyword evidence="6" id="KW-0235">DNA replication</keyword>
<protein>
    <recommendedName>
        <fullName evidence="15">ATP-dependent helicase Rep</fullName>
    </recommendedName>
    <alternativeName>
        <fullName evidence="16">RepP</fullName>
    </alternativeName>
</protein>
<keyword evidence="11" id="KW-0378">Hydrolase</keyword>
<dbReference type="GO" id="GO:0042025">
    <property type="term" value="C:host cell nucleus"/>
    <property type="evidence" value="ECO:0007669"/>
    <property type="project" value="UniProtKB-SubCell"/>
</dbReference>
<evidence type="ECO:0000313" key="20">
    <source>
        <dbReference type="EMBL" id="AGA18459.1"/>
    </source>
</evidence>
<feature type="region of interest" description="Disordered" evidence="18">
    <location>
        <begin position="82"/>
        <end position="106"/>
    </location>
</feature>
<dbReference type="InterPro" id="IPR000605">
    <property type="entry name" value="Helicase_SF3_ssDNA/RNA_vir"/>
</dbReference>
<evidence type="ECO:0000256" key="17">
    <source>
        <dbReference type="ARBA" id="ARBA00049360"/>
    </source>
</evidence>
<evidence type="ECO:0000256" key="9">
    <source>
        <dbReference type="ARBA" id="ARBA00022741"/>
    </source>
</evidence>
<feature type="compositionally biased region" description="Basic and acidic residues" evidence="18">
    <location>
        <begin position="96"/>
        <end position="106"/>
    </location>
</feature>
<evidence type="ECO:0000256" key="16">
    <source>
        <dbReference type="ARBA" id="ARBA00032243"/>
    </source>
</evidence>
<comment type="cofactor">
    <cofactor evidence="1">
        <name>Mn(2+)</name>
        <dbReference type="ChEBI" id="CHEBI:29035"/>
    </cofactor>
</comment>
<evidence type="ECO:0000256" key="10">
    <source>
        <dbReference type="ARBA" id="ARBA00022759"/>
    </source>
</evidence>
<proteinExistence type="inferred from homology"/>
<dbReference type="SUPFAM" id="SSF52540">
    <property type="entry name" value="P-loop containing nucleoside triphosphate hydrolases"/>
    <property type="match status" value="1"/>
</dbReference>
<keyword evidence="10" id="KW-0255">Endonuclease</keyword>
<dbReference type="GO" id="GO:0003677">
    <property type="term" value="F:DNA binding"/>
    <property type="evidence" value="ECO:0007669"/>
    <property type="project" value="UniProtKB-KW"/>
</dbReference>
<reference evidence="20" key="1">
    <citation type="journal article" date="2013" name="ISME J.">
        <title>Previously unknown and highly divergent ssDNA viruses populate the oceans.</title>
        <authorList>
            <person name="Labonte J.M."/>
            <person name="Suttle C.A."/>
        </authorList>
    </citation>
    <scope>NUCLEOTIDE SEQUENCE</scope>
</reference>
<comment type="subcellular location">
    <subcellularLocation>
        <location evidence="2">Host nucleus</location>
    </subcellularLocation>
</comment>
<keyword evidence="5" id="KW-0548">Nucleotidyltransferase</keyword>
<feature type="domain" description="CRESS-DNA virus Rep endonuclease" evidence="19">
    <location>
        <begin position="1"/>
        <end position="98"/>
    </location>
</feature>
<dbReference type="GO" id="GO:0046872">
    <property type="term" value="F:metal ion binding"/>
    <property type="evidence" value="ECO:0007669"/>
    <property type="project" value="UniProtKB-KW"/>
</dbReference>
<evidence type="ECO:0000256" key="14">
    <source>
        <dbReference type="ARBA" id="ARBA00023268"/>
    </source>
</evidence>
<keyword evidence="8" id="KW-0479">Metal-binding</keyword>
<evidence type="ECO:0000256" key="18">
    <source>
        <dbReference type="SAM" id="MobiDB-lite"/>
    </source>
</evidence>
<dbReference type="GO" id="GO:0003723">
    <property type="term" value="F:RNA binding"/>
    <property type="evidence" value="ECO:0007669"/>
    <property type="project" value="InterPro"/>
</dbReference>
<keyword evidence="14" id="KW-0511">Multifunctional enzyme</keyword>
<dbReference type="Gene3D" id="3.40.1310.20">
    <property type="match status" value="1"/>
</dbReference>
<keyword evidence="9" id="KW-0547">Nucleotide-binding</keyword>
<dbReference type="InterPro" id="IPR027417">
    <property type="entry name" value="P-loop_NTPase"/>
</dbReference>
<comment type="similarity">
    <text evidence="3">Belongs to the nanoviruses/circoviruses replication-associated protein family.</text>
</comment>
<evidence type="ECO:0000256" key="15">
    <source>
        <dbReference type="ARBA" id="ARBA00030754"/>
    </source>
</evidence>
<evidence type="ECO:0000256" key="3">
    <source>
        <dbReference type="ARBA" id="ARBA00008545"/>
    </source>
</evidence>
<dbReference type="GO" id="GO:0000166">
    <property type="term" value="F:nucleotide binding"/>
    <property type="evidence" value="ECO:0007669"/>
    <property type="project" value="UniProtKB-KW"/>
</dbReference>
<evidence type="ECO:0000256" key="6">
    <source>
        <dbReference type="ARBA" id="ARBA00022705"/>
    </source>
</evidence>
<keyword evidence="4" id="KW-0808">Transferase</keyword>
<name>S4TEM2_9VIRU</name>
<evidence type="ECO:0000256" key="13">
    <source>
        <dbReference type="ARBA" id="ARBA00023125"/>
    </source>
</evidence>
<keyword evidence="12" id="KW-0190">Covalent protein-DNA linkage</keyword>
<dbReference type="InterPro" id="IPR049912">
    <property type="entry name" value="CRESS_DNA_REP"/>
</dbReference>
<evidence type="ECO:0000256" key="11">
    <source>
        <dbReference type="ARBA" id="ARBA00022801"/>
    </source>
</evidence>
<dbReference type="GO" id="GO:0016779">
    <property type="term" value="F:nucleotidyltransferase activity"/>
    <property type="evidence" value="ECO:0007669"/>
    <property type="project" value="UniProtKB-KW"/>
</dbReference>
<keyword evidence="7" id="KW-0540">Nuclease</keyword>
<organism evidence="20">
    <name type="scientific">uncultured marine virus</name>
    <dbReference type="NCBI Taxonomy" id="186617"/>
    <lineage>
        <taxon>Viruses</taxon>
        <taxon>environmental samples</taxon>
    </lineage>
</organism>
<evidence type="ECO:0000256" key="1">
    <source>
        <dbReference type="ARBA" id="ARBA00001936"/>
    </source>
</evidence>
<dbReference type="Gene3D" id="3.40.50.300">
    <property type="entry name" value="P-loop containing nucleotide triphosphate hydrolases"/>
    <property type="match status" value="1"/>
</dbReference>
<keyword evidence="13" id="KW-0238">DNA-binding</keyword>
<comment type="catalytic activity">
    <reaction evidence="17">
        <text>ATP + H2O = ADP + phosphate + H(+)</text>
        <dbReference type="Rhea" id="RHEA:13065"/>
        <dbReference type="ChEBI" id="CHEBI:15377"/>
        <dbReference type="ChEBI" id="CHEBI:15378"/>
        <dbReference type="ChEBI" id="CHEBI:30616"/>
        <dbReference type="ChEBI" id="CHEBI:43474"/>
        <dbReference type="ChEBI" id="CHEBI:456216"/>
    </reaction>
</comment>
<evidence type="ECO:0000256" key="2">
    <source>
        <dbReference type="ARBA" id="ARBA00004147"/>
    </source>
</evidence>
<dbReference type="Pfam" id="PF02407">
    <property type="entry name" value="Viral_Rep"/>
    <property type="match status" value="1"/>
</dbReference>
<sequence>MARSRNWVFTLNNFEDNQEPTVWKAKVDYCTWQHEIGESGTPHLQGYLELGTVQRLSAMKKLNSVAHWEPRRGSQEQAIEYSNKEETREAGPWSYGEKKEQGKRNDLEKMSRDIVDNKRKFNEVAMEYPHMVVKYSKGIDRLIAACQESYAHDNVRGLWYYGEPGTGKSRKAYEENPEAYRKAQNKWFDGYQGEKTIILDDLDKGGACLGHYLKIWGDRYPCSGEIKGGTVCLNHTSIIVTSNYSIQELWPEDTQMASAIKRRFKCVHFGSITMKEKEPIANLQNQRNNRI</sequence>
<dbReference type="GO" id="GO:0016787">
    <property type="term" value="F:hydrolase activity"/>
    <property type="evidence" value="ECO:0007669"/>
    <property type="project" value="UniProtKB-KW"/>
</dbReference>